<comment type="caution">
    <text evidence="1">The sequence shown here is derived from an EMBL/GenBank/DDBJ whole genome shotgun (WGS) entry which is preliminary data.</text>
</comment>
<name>A0A5B7GVA6_PORTR</name>
<sequence>MLYDSTSSGYSQRPSFLSTLALKLVSSLQQLPSAPYLKLYTYVLPTAPRLQIMLVELNLRRSFKCIFYVAAVS</sequence>
<keyword evidence="2" id="KW-1185">Reference proteome</keyword>
<reference evidence="1 2" key="1">
    <citation type="submission" date="2019-05" db="EMBL/GenBank/DDBJ databases">
        <title>Another draft genome of Portunus trituberculatus and its Hox gene families provides insights of decapod evolution.</title>
        <authorList>
            <person name="Jeong J.-H."/>
            <person name="Song I."/>
            <person name="Kim S."/>
            <person name="Choi T."/>
            <person name="Kim D."/>
            <person name="Ryu S."/>
            <person name="Kim W."/>
        </authorList>
    </citation>
    <scope>NUCLEOTIDE SEQUENCE [LARGE SCALE GENOMIC DNA]</scope>
    <source>
        <tissue evidence="1">Muscle</tissue>
    </source>
</reference>
<accession>A0A5B7GVA6</accession>
<proteinExistence type="predicted"/>
<protein>
    <submittedName>
        <fullName evidence="1">Uncharacterized protein</fullName>
    </submittedName>
</protein>
<dbReference type="EMBL" id="VSRR010020048">
    <property type="protein sequence ID" value="MPC62772.1"/>
    <property type="molecule type" value="Genomic_DNA"/>
</dbReference>
<organism evidence="1 2">
    <name type="scientific">Portunus trituberculatus</name>
    <name type="common">Swimming crab</name>
    <name type="synonym">Neptunus trituberculatus</name>
    <dbReference type="NCBI Taxonomy" id="210409"/>
    <lineage>
        <taxon>Eukaryota</taxon>
        <taxon>Metazoa</taxon>
        <taxon>Ecdysozoa</taxon>
        <taxon>Arthropoda</taxon>
        <taxon>Crustacea</taxon>
        <taxon>Multicrustacea</taxon>
        <taxon>Malacostraca</taxon>
        <taxon>Eumalacostraca</taxon>
        <taxon>Eucarida</taxon>
        <taxon>Decapoda</taxon>
        <taxon>Pleocyemata</taxon>
        <taxon>Brachyura</taxon>
        <taxon>Eubrachyura</taxon>
        <taxon>Portunoidea</taxon>
        <taxon>Portunidae</taxon>
        <taxon>Portuninae</taxon>
        <taxon>Portunus</taxon>
    </lineage>
</organism>
<gene>
    <name evidence="1" type="ORF">E2C01_056862</name>
</gene>
<dbReference type="AlphaFoldDB" id="A0A5B7GVA6"/>
<dbReference type="Proteomes" id="UP000324222">
    <property type="component" value="Unassembled WGS sequence"/>
</dbReference>
<evidence type="ECO:0000313" key="2">
    <source>
        <dbReference type="Proteomes" id="UP000324222"/>
    </source>
</evidence>
<evidence type="ECO:0000313" key="1">
    <source>
        <dbReference type="EMBL" id="MPC62772.1"/>
    </source>
</evidence>